<evidence type="ECO:0008006" key="4">
    <source>
        <dbReference type="Google" id="ProtNLM"/>
    </source>
</evidence>
<keyword evidence="3" id="KW-1185">Reference proteome</keyword>
<protein>
    <recommendedName>
        <fullName evidence="4">Aminoglycoside phosphotransferase domain-containing protein</fullName>
    </recommendedName>
</protein>
<keyword evidence="1" id="KW-0732">Signal</keyword>
<dbReference type="EMBL" id="JAPQKH010000006">
    <property type="protein sequence ID" value="KAJ5093225.1"/>
    <property type="molecule type" value="Genomic_DNA"/>
</dbReference>
<gene>
    <name evidence="2" type="ORF">N7456_009086</name>
</gene>
<feature type="signal peptide" evidence="1">
    <location>
        <begin position="1"/>
        <end position="22"/>
    </location>
</feature>
<dbReference type="AlphaFoldDB" id="A0A9W9K583"/>
<evidence type="ECO:0000313" key="3">
    <source>
        <dbReference type="Proteomes" id="UP001149165"/>
    </source>
</evidence>
<reference evidence="2" key="1">
    <citation type="submission" date="2022-11" db="EMBL/GenBank/DDBJ databases">
        <authorList>
            <person name="Petersen C."/>
        </authorList>
    </citation>
    <scope>NUCLEOTIDE SEQUENCE</scope>
    <source>
        <strain evidence="2">IBT 30069</strain>
    </source>
</reference>
<feature type="chain" id="PRO_5040945270" description="Aminoglycoside phosphotransferase domain-containing protein" evidence="1">
    <location>
        <begin position="23"/>
        <end position="340"/>
    </location>
</feature>
<name>A0A9W9K583_9EURO</name>
<accession>A0A9W9K583</accession>
<dbReference type="Proteomes" id="UP001149165">
    <property type="component" value="Unassembled WGS sequence"/>
</dbReference>
<comment type="caution">
    <text evidence="2">The sequence shown here is derived from an EMBL/GenBank/DDBJ whole genome shotgun (WGS) entry which is preliminary data.</text>
</comment>
<evidence type="ECO:0000256" key="1">
    <source>
        <dbReference type="SAM" id="SignalP"/>
    </source>
</evidence>
<proteinExistence type="predicted"/>
<evidence type="ECO:0000313" key="2">
    <source>
        <dbReference type="EMBL" id="KAJ5093225.1"/>
    </source>
</evidence>
<dbReference type="OrthoDB" id="3554464at2759"/>
<reference evidence="2" key="2">
    <citation type="journal article" date="2023" name="IMA Fungus">
        <title>Comparative genomic study of the Penicillium genus elucidates a diverse pangenome and 15 lateral gene transfer events.</title>
        <authorList>
            <person name="Petersen C."/>
            <person name="Sorensen T."/>
            <person name="Nielsen M.R."/>
            <person name="Sondergaard T.E."/>
            <person name="Sorensen J.L."/>
            <person name="Fitzpatrick D.A."/>
            <person name="Frisvad J.C."/>
            <person name="Nielsen K.L."/>
        </authorList>
    </citation>
    <scope>NUCLEOTIDE SEQUENCE</scope>
    <source>
        <strain evidence="2">IBT 30069</strain>
    </source>
</reference>
<organism evidence="2 3">
    <name type="scientific">Penicillium angulare</name>
    <dbReference type="NCBI Taxonomy" id="116970"/>
    <lineage>
        <taxon>Eukaryota</taxon>
        <taxon>Fungi</taxon>
        <taxon>Dikarya</taxon>
        <taxon>Ascomycota</taxon>
        <taxon>Pezizomycotina</taxon>
        <taxon>Eurotiomycetes</taxon>
        <taxon>Eurotiomycetidae</taxon>
        <taxon>Eurotiales</taxon>
        <taxon>Aspergillaceae</taxon>
        <taxon>Penicillium</taxon>
    </lineage>
</organism>
<sequence>MFIQHPHDHLFHLLSLAVHTVALTTLGWRDDWPSTPDGNQYDGKNLLTLVRDGKSPFQEIWDVNLLIQEIEEHTDTQVIDILVVDKGSNNYGFHIKNFKGPDMIARLARSDVNMPDFDGFPIETQAREAIFEAAVYNLLHQLATIRASLFHYNPPPNFTTRYFLSRVFEFMPESLSLPIAPTREFWMHVMESKINATIRNEGDMIGWKDDNETVGPAALAAKRSLLRALPHIMPLEQTEPCLYRFVLEHGDFGIHNTTIKHLTDEKPLVTSLYDWKTGCIVPAILSDPSVAVSPVDLITSKNGEPSVTRLPEDATPSDLETYAVWARHYIEVRLFSTPIL</sequence>